<reference evidence="2" key="1">
    <citation type="journal article" date="2020" name="bioRxiv">
        <title>A rank-normalized archaeal taxonomy based on genome phylogeny resolves widespread incomplete and uneven classifications.</title>
        <authorList>
            <person name="Rinke C."/>
            <person name="Chuvochina M."/>
            <person name="Mussig A.J."/>
            <person name="Chaumeil P.-A."/>
            <person name="Waite D.W."/>
            <person name="Whitman W.B."/>
            <person name="Parks D.H."/>
            <person name="Hugenholtz P."/>
        </authorList>
    </citation>
    <scope>NUCLEOTIDE SEQUENCE [LARGE SCALE GENOMIC DNA]</scope>
</reference>
<feature type="non-terminal residue" evidence="1">
    <location>
        <position position="1"/>
    </location>
</feature>
<protein>
    <submittedName>
        <fullName evidence="1">Uncharacterized protein</fullName>
    </submittedName>
</protein>
<dbReference type="EMBL" id="DUFJ01000069">
    <property type="protein sequence ID" value="HIH33207.1"/>
    <property type="molecule type" value="Genomic_DNA"/>
</dbReference>
<accession>A0A7J4KY28</accession>
<dbReference type="InterPro" id="IPR058463">
    <property type="entry name" value="DUF8150"/>
</dbReference>
<evidence type="ECO:0000313" key="2">
    <source>
        <dbReference type="Proteomes" id="UP000527315"/>
    </source>
</evidence>
<evidence type="ECO:0000313" key="1">
    <source>
        <dbReference type="EMBL" id="HIH33207.1"/>
    </source>
</evidence>
<dbReference type="Pfam" id="PF26477">
    <property type="entry name" value="DUF8150"/>
    <property type="match status" value="1"/>
</dbReference>
<dbReference type="Proteomes" id="UP000527315">
    <property type="component" value="Unassembled WGS sequence"/>
</dbReference>
<comment type="caution">
    <text evidence="1">The sequence shown here is derived from an EMBL/GenBank/DDBJ whole genome shotgun (WGS) entry which is preliminary data.</text>
</comment>
<gene>
    <name evidence="1" type="ORF">HA227_03050</name>
</gene>
<organism evidence="1 2">
    <name type="scientific">Candidatus Iainarchaeum sp</name>
    <dbReference type="NCBI Taxonomy" id="3101447"/>
    <lineage>
        <taxon>Archaea</taxon>
        <taxon>Candidatus Iainarchaeota</taxon>
        <taxon>Candidatus Iainarchaeia</taxon>
        <taxon>Candidatus Iainarchaeales</taxon>
        <taxon>Candidatus Iainarchaeaceae</taxon>
        <taxon>Candidatus Iainarchaeum</taxon>
    </lineage>
</organism>
<sequence>NIMKKFPKIDLDELKKEMELNRQQRLEFVRQYADWLKKTPNKVWSKQQAKYLNK</sequence>
<name>A0A7J4KY28_9ARCH</name>
<proteinExistence type="predicted"/>
<dbReference type="AlphaFoldDB" id="A0A7J4KY28"/>